<dbReference type="EMBL" id="KN817568">
    <property type="protein sequence ID" value="KJA20299.1"/>
    <property type="molecule type" value="Genomic_DNA"/>
</dbReference>
<dbReference type="STRING" id="945553.A0A0D2NN90"/>
<organism evidence="3 4">
    <name type="scientific">Hypholoma sublateritium (strain FD-334 SS-4)</name>
    <dbReference type="NCBI Taxonomy" id="945553"/>
    <lineage>
        <taxon>Eukaryota</taxon>
        <taxon>Fungi</taxon>
        <taxon>Dikarya</taxon>
        <taxon>Basidiomycota</taxon>
        <taxon>Agaricomycotina</taxon>
        <taxon>Agaricomycetes</taxon>
        <taxon>Agaricomycetidae</taxon>
        <taxon>Agaricales</taxon>
        <taxon>Agaricineae</taxon>
        <taxon>Strophariaceae</taxon>
        <taxon>Hypholoma</taxon>
    </lineage>
</organism>
<dbReference type="PANTHER" id="PTHR10039">
    <property type="entry name" value="AMELOGENIN"/>
    <property type="match status" value="1"/>
</dbReference>
<dbReference type="SUPFAM" id="SSF52540">
    <property type="entry name" value="P-loop containing nucleoside triphosphate hydrolases"/>
    <property type="match status" value="1"/>
</dbReference>
<dbReference type="InterPro" id="IPR056884">
    <property type="entry name" value="NPHP3-like_N"/>
</dbReference>
<evidence type="ECO:0000259" key="2">
    <source>
        <dbReference type="Pfam" id="PF24883"/>
    </source>
</evidence>
<proteinExistence type="predicted"/>
<protein>
    <recommendedName>
        <fullName evidence="2">Nephrocystin 3-like N-terminal domain-containing protein</fullName>
    </recommendedName>
</protein>
<dbReference type="OMA" id="FEWPAPS"/>
<reference evidence="4" key="1">
    <citation type="submission" date="2014-04" db="EMBL/GenBank/DDBJ databases">
        <title>Evolutionary Origins and Diversification of the Mycorrhizal Mutualists.</title>
        <authorList>
            <consortium name="DOE Joint Genome Institute"/>
            <consortium name="Mycorrhizal Genomics Consortium"/>
            <person name="Kohler A."/>
            <person name="Kuo A."/>
            <person name="Nagy L.G."/>
            <person name="Floudas D."/>
            <person name="Copeland A."/>
            <person name="Barry K.W."/>
            <person name="Cichocki N."/>
            <person name="Veneault-Fourrey C."/>
            <person name="LaButti K."/>
            <person name="Lindquist E.A."/>
            <person name="Lipzen A."/>
            <person name="Lundell T."/>
            <person name="Morin E."/>
            <person name="Murat C."/>
            <person name="Riley R."/>
            <person name="Ohm R."/>
            <person name="Sun H."/>
            <person name="Tunlid A."/>
            <person name="Henrissat B."/>
            <person name="Grigoriev I.V."/>
            <person name="Hibbett D.S."/>
            <person name="Martin F."/>
        </authorList>
    </citation>
    <scope>NUCLEOTIDE SEQUENCE [LARGE SCALE GENOMIC DNA]</scope>
    <source>
        <strain evidence="4">FD-334 SS-4</strain>
    </source>
</reference>
<dbReference type="InterPro" id="IPR027417">
    <property type="entry name" value="P-loop_NTPase"/>
</dbReference>
<accession>A0A0D2NN90</accession>
<evidence type="ECO:0000256" key="1">
    <source>
        <dbReference type="ARBA" id="ARBA00022737"/>
    </source>
</evidence>
<name>A0A0D2NN90_HYPSF</name>
<sequence length="260" mass="29281">PKCHPNTRAAILKAVMDWVLITTMGLQWILWINGAAGAGKSAIARSLVDLCLEQQIIIARFFFFRTDPTRNNMKPVVATLAYQLIKSIPALDSIISPIIQSDPLIFNESLEKQFELLIFDPLRQLHKESPIEKAIVFLLDGVDECSGENNQVNVIRTIAQFVAEKAIPLIVIFSSRAESQLKMAFNSPRIDSILGRLPLDTDYRAADDIRLFLDDSFTKIKTTHPFKSSIDFEWPAPSLVQEIVDKSSKQFIYSSVVVNF</sequence>
<keyword evidence="1" id="KW-0677">Repeat</keyword>
<evidence type="ECO:0000313" key="4">
    <source>
        <dbReference type="Proteomes" id="UP000054270"/>
    </source>
</evidence>
<evidence type="ECO:0000313" key="3">
    <source>
        <dbReference type="EMBL" id="KJA20299.1"/>
    </source>
</evidence>
<dbReference type="AlphaFoldDB" id="A0A0D2NN90"/>
<keyword evidence="4" id="KW-1185">Reference proteome</keyword>
<dbReference type="Pfam" id="PF24883">
    <property type="entry name" value="NPHP3_N"/>
    <property type="match status" value="1"/>
</dbReference>
<feature type="domain" description="Nephrocystin 3-like N-terminal" evidence="2">
    <location>
        <begin position="28"/>
        <end position="176"/>
    </location>
</feature>
<gene>
    <name evidence="3" type="ORF">HYPSUDRAFT_102979</name>
</gene>
<dbReference type="Gene3D" id="3.40.50.300">
    <property type="entry name" value="P-loop containing nucleotide triphosphate hydrolases"/>
    <property type="match status" value="1"/>
</dbReference>
<feature type="non-terminal residue" evidence="3">
    <location>
        <position position="1"/>
    </location>
</feature>
<feature type="non-terminal residue" evidence="3">
    <location>
        <position position="260"/>
    </location>
</feature>
<dbReference type="OrthoDB" id="5967843at2759"/>
<dbReference type="Proteomes" id="UP000054270">
    <property type="component" value="Unassembled WGS sequence"/>
</dbReference>